<comment type="function">
    <text evidence="1">Accessory subunit of the mitochondrial membrane respiratory chain NADH dehydrogenase (Complex I), that is believed not to be involved in catalysis. Complex I functions in the transfer of electrons from NADH to the respiratory chain. The immediate electron acceptor for the enzyme is believed to be ubiquinone.</text>
</comment>
<accession>A0A319DQ87</accession>
<keyword evidence="7 13" id="KW-0812">Transmembrane</keyword>
<evidence type="ECO:0000256" key="10">
    <source>
        <dbReference type="ARBA" id="ARBA00022989"/>
    </source>
</evidence>
<keyword evidence="12 13" id="KW-0472">Membrane</keyword>
<gene>
    <name evidence="14" type="ORF">BO71DRAFT_417985</name>
</gene>
<evidence type="ECO:0000256" key="8">
    <source>
        <dbReference type="ARBA" id="ARBA00022792"/>
    </source>
</evidence>
<proteinExistence type="inferred from homology"/>
<name>A0A319DQ87_9EURO</name>
<keyword evidence="8" id="KW-0999">Mitochondrion inner membrane</keyword>
<keyword evidence="5" id="KW-0813">Transport</keyword>
<keyword evidence="9" id="KW-0249">Electron transport</keyword>
<evidence type="ECO:0000256" key="4">
    <source>
        <dbReference type="ARBA" id="ARBA00016392"/>
    </source>
</evidence>
<evidence type="ECO:0000256" key="7">
    <source>
        <dbReference type="ARBA" id="ARBA00022692"/>
    </source>
</evidence>
<feature type="transmembrane region" description="Helical" evidence="13">
    <location>
        <begin position="7"/>
        <end position="28"/>
    </location>
</feature>
<keyword evidence="6" id="KW-0679">Respiratory chain</keyword>
<dbReference type="Proteomes" id="UP000247810">
    <property type="component" value="Unassembled WGS sequence"/>
</dbReference>
<evidence type="ECO:0000256" key="5">
    <source>
        <dbReference type="ARBA" id="ARBA00022448"/>
    </source>
</evidence>
<comment type="similarity">
    <text evidence="3">Belongs to the complex I NDUFA1 subunit family.</text>
</comment>
<evidence type="ECO:0000256" key="1">
    <source>
        <dbReference type="ARBA" id="ARBA00003195"/>
    </source>
</evidence>
<protein>
    <recommendedName>
        <fullName evidence="4">NADH dehydrogenase [ubiquinone] 1 alpha subcomplex subunit 1</fullName>
    </recommendedName>
</protein>
<dbReference type="AlphaFoldDB" id="A0A319DQ87"/>
<dbReference type="STRING" id="1448320.A0A319DQ87"/>
<evidence type="ECO:0000256" key="12">
    <source>
        <dbReference type="ARBA" id="ARBA00023136"/>
    </source>
</evidence>
<evidence type="ECO:0000256" key="3">
    <source>
        <dbReference type="ARBA" id="ARBA00009960"/>
    </source>
</evidence>
<reference evidence="14 15" key="1">
    <citation type="submission" date="2018-02" db="EMBL/GenBank/DDBJ databases">
        <title>The genomes of Aspergillus section Nigri reveals drivers in fungal speciation.</title>
        <authorList>
            <consortium name="DOE Joint Genome Institute"/>
            <person name="Vesth T.C."/>
            <person name="Nybo J."/>
            <person name="Theobald S."/>
            <person name="Brandl J."/>
            <person name="Frisvad J.C."/>
            <person name="Nielsen K.F."/>
            <person name="Lyhne E.K."/>
            <person name="Kogle M.E."/>
            <person name="Kuo A."/>
            <person name="Riley R."/>
            <person name="Clum A."/>
            <person name="Nolan M."/>
            <person name="Lipzen A."/>
            <person name="Salamov A."/>
            <person name="Henrissat B."/>
            <person name="Wiebenga A."/>
            <person name="De vries R.P."/>
            <person name="Grigoriev I.V."/>
            <person name="Mortensen U.H."/>
            <person name="Andersen M.R."/>
            <person name="Baker S.E."/>
        </authorList>
    </citation>
    <scope>NUCLEOTIDE SEQUENCE [LARGE SCALE GENOMIC DNA]</scope>
    <source>
        <strain evidence="14 15">CBS 707.79</strain>
    </source>
</reference>
<dbReference type="VEuPathDB" id="FungiDB:BO71DRAFT_417985"/>
<dbReference type="InterPro" id="IPR017384">
    <property type="entry name" value="NADH_Ub_cplx-1_asu_su-1"/>
</dbReference>
<keyword evidence="15" id="KW-1185">Reference proteome</keyword>
<evidence type="ECO:0000256" key="6">
    <source>
        <dbReference type="ARBA" id="ARBA00022660"/>
    </source>
</evidence>
<keyword evidence="11" id="KW-0496">Mitochondrion</keyword>
<dbReference type="Pfam" id="PF15879">
    <property type="entry name" value="MWFE"/>
    <property type="match status" value="1"/>
</dbReference>
<sequence length="86" mass="9800">MGVPFEALLPFGIIIGCFGAGGYGLMAVKNWTNEGKRARWSRDLWDRVMMERDLRITGTMRGQSSNHEAPPGFELSNPWKLEKRIF</sequence>
<evidence type="ECO:0000256" key="13">
    <source>
        <dbReference type="SAM" id="Phobius"/>
    </source>
</evidence>
<dbReference type="PANTHER" id="PTHR17098">
    <property type="entry name" value="NADH-UBIQUINONE OXIDOREDUCTASE MWFE SUBUNIT"/>
    <property type="match status" value="1"/>
</dbReference>
<keyword evidence="10 13" id="KW-1133">Transmembrane helix</keyword>
<evidence type="ECO:0000256" key="11">
    <source>
        <dbReference type="ARBA" id="ARBA00023128"/>
    </source>
</evidence>
<dbReference type="EMBL" id="KZ825840">
    <property type="protein sequence ID" value="PYH96267.1"/>
    <property type="molecule type" value="Genomic_DNA"/>
</dbReference>
<dbReference type="OrthoDB" id="1920692at2759"/>
<evidence type="ECO:0000313" key="14">
    <source>
        <dbReference type="EMBL" id="PYH96267.1"/>
    </source>
</evidence>
<dbReference type="PANTHER" id="PTHR17098:SF2">
    <property type="entry name" value="NADH DEHYDROGENASE [UBIQUINONE] 1 ALPHA SUBCOMPLEX SUBUNIT 1"/>
    <property type="match status" value="1"/>
</dbReference>
<organism evidence="14 15">
    <name type="scientific">Aspergillus ellipticus CBS 707.79</name>
    <dbReference type="NCBI Taxonomy" id="1448320"/>
    <lineage>
        <taxon>Eukaryota</taxon>
        <taxon>Fungi</taxon>
        <taxon>Dikarya</taxon>
        <taxon>Ascomycota</taxon>
        <taxon>Pezizomycotina</taxon>
        <taxon>Eurotiomycetes</taxon>
        <taxon>Eurotiomycetidae</taxon>
        <taxon>Eurotiales</taxon>
        <taxon>Aspergillaceae</taxon>
        <taxon>Aspergillus</taxon>
        <taxon>Aspergillus subgen. Circumdati</taxon>
    </lineage>
</organism>
<comment type="subcellular location">
    <subcellularLocation>
        <location evidence="2">Mitochondrion inner membrane</location>
        <topology evidence="2">Single-pass membrane protein</topology>
        <orientation evidence="2">Matrix side</orientation>
    </subcellularLocation>
</comment>
<evidence type="ECO:0000256" key="9">
    <source>
        <dbReference type="ARBA" id="ARBA00022982"/>
    </source>
</evidence>
<evidence type="ECO:0000256" key="2">
    <source>
        <dbReference type="ARBA" id="ARBA00004298"/>
    </source>
</evidence>
<dbReference type="GO" id="GO:0005743">
    <property type="term" value="C:mitochondrial inner membrane"/>
    <property type="evidence" value="ECO:0007669"/>
    <property type="project" value="UniProtKB-SubCell"/>
</dbReference>
<evidence type="ECO:0000313" key="15">
    <source>
        <dbReference type="Proteomes" id="UP000247810"/>
    </source>
</evidence>